<dbReference type="Pfam" id="PF12771">
    <property type="entry name" value="SusD-like_2"/>
    <property type="match status" value="1"/>
</dbReference>
<reference evidence="2 3" key="1">
    <citation type="submission" date="2019-07" db="EMBL/GenBank/DDBJ databases">
        <title>Genome sequencing of Parabacteroides distasonis iSURF_7.</title>
        <authorList>
            <person name="Degefu H.N."/>
            <person name="Ruoff K.L."/>
            <person name="Price C.E."/>
            <person name="Valls R.A."/>
            <person name="O'Toole G.A."/>
        </authorList>
    </citation>
    <scope>NUCLEOTIDE SEQUENCE [LARGE SCALE GENOMIC DNA]</scope>
    <source>
        <strain evidence="2 3">CFPLTA003_1B</strain>
    </source>
</reference>
<comment type="caution">
    <text evidence="2">The sequence shown here is derived from an EMBL/GenBank/DDBJ whole genome shotgun (WGS) entry which is preliminary data.</text>
</comment>
<organism evidence="2 3">
    <name type="scientific">Parabacteroides distasonis</name>
    <dbReference type="NCBI Taxonomy" id="823"/>
    <lineage>
        <taxon>Bacteria</taxon>
        <taxon>Pseudomonadati</taxon>
        <taxon>Bacteroidota</taxon>
        <taxon>Bacteroidia</taxon>
        <taxon>Bacteroidales</taxon>
        <taxon>Tannerellaceae</taxon>
        <taxon>Parabacteroides</taxon>
    </lineage>
</organism>
<evidence type="ECO:0000256" key="1">
    <source>
        <dbReference type="SAM" id="SignalP"/>
    </source>
</evidence>
<dbReference type="PROSITE" id="PS51257">
    <property type="entry name" value="PROKAR_LIPOPROTEIN"/>
    <property type="match status" value="1"/>
</dbReference>
<gene>
    <name evidence="2" type="ORF">FSA05_14130</name>
</gene>
<evidence type="ECO:0000313" key="3">
    <source>
        <dbReference type="Proteomes" id="UP000315827"/>
    </source>
</evidence>
<feature type="signal peptide" evidence="1">
    <location>
        <begin position="1"/>
        <end position="18"/>
    </location>
</feature>
<evidence type="ECO:0000313" key="2">
    <source>
        <dbReference type="EMBL" id="TWV60407.1"/>
    </source>
</evidence>
<dbReference type="Proteomes" id="UP000315827">
    <property type="component" value="Unassembled WGS sequence"/>
</dbReference>
<dbReference type="SUPFAM" id="SSF48452">
    <property type="entry name" value="TPR-like"/>
    <property type="match status" value="1"/>
</dbReference>
<proteinExistence type="predicted"/>
<feature type="chain" id="PRO_5022685622" evidence="1">
    <location>
        <begin position="19"/>
        <end position="541"/>
    </location>
</feature>
<dbReference type="AlphaFoldDB" id="A0A5C6KAK2"/>
<name>A0A5C6KAK2_PARDI</name>
<keyword evidence="1" id="KW-0732">Signal</keyword>
<dbReference type="Gene3D" id="1.25.40.390">
    <property type="match status" value="1"/>
</dbReference>
<dbReference type="EMBL" id="VOHW01000009">
    <property type="protein sequence ID" value="TWV60407.1"/>
    <property type="molecule type" value="Genomic_DNA"/>
</dbReference>
<protein>
    <submittedName>
        <fullName evidence="2">SusD/RagB family nutrient-binding outer membrane lipoprotein</fullName>
    </submittedName>
</protein>
<dbReference type="InterPro" id="IPR011990">
    <property type="entry name" value="TPR-like_helical_dom_sf"/>
</dbReference>
<dbReference type="InterPro" id="IPR041662">
    <property type="entry name" value="SusD-like_2"/>
</dbReference>
<sequence length="541" mass="61467">MKNIIKHVSILFISLGLAGCNADFGDVNTNPNAITSVKSENLFHNVVGYLGKPFTGEFEYIAPMMQYTATTNGNYNIPGNTYAIDGTAMGIYSSIWSSYSVDFMRYLNLIETQLKEESGNTSKLAEVKILRSLLLSQYADTFGPIPYDQIANALNGIIYPEYRSEKDVYLGTTEFKGVLEILDESIQTLKNSTDELFANDIFYNADREKWIKFASSILLRLSIRISDVETEMARTYINKAVSYGVIMDEGDIAKVNHRPTTTGEPSYLDNSVATSLLTLKRERGYCYAASFITMLKGFNENQIDPRLKAIAGVYDENGTYFDNYQDYEGMLNGCEMDDVESVVENMGFDQIYTPGIGRYGFASFKTETILNREAYYIVMGNAEVNFLLAEAAWKGLLIGDAEVYYQQGIIASMRSMKYWGETIPESEITNYMNTLPKLGQNKTMNLRDGLDEILTQKWLSMFENAMQPWCDWRRTHYPSIITDNPNMNKLGITNHKLPGRLPYPQDESIRNKDNYAKGVSMLSNKSDDYMNDLWWAKSYFK</sequence>
<accession>A0A5C6KAK2</accession>
<keyword evidence="2" id="KW-0449">Lipoprotein</keyword>
<dbReference type="RefSeq" id="WP_036618870.1">
    <property type="nucleotide sequence ID" value="NZ_CP103178.1"/>
</dbReference>